<feature type="compositionally biased region" description="Polar residues" evidence="1">
    <location>
        <begin position="115"/>
        <end position="124"/>
    </location>
</feature>
<feature type="compositionally biased region" description="Basic and acidic residues" evidence="1">
    <location>
        <begin position="59"/>
        <end position="69"/>
    </location>
</feature>
<accession>A0AAV9Z4E8</accession>
<organism evidence="2 3">
    <name type="scientific">Favolaschia claudopus</name>
    <dbReference type="NCBI Taxonomy" id="2862362"/>
    <lineage>
        <taxon>Eukaryota</taxon>
        <taxon>Fungi</taxon>
        <taxon>Dikarya</taxon>
        <taxon>Basidiomycota</taxon>
        <taxon>Agaricomycotina</taxon>
        <taxon>Agaricomycetes</taxon>
        <taxon>Agaricomycetidae</taxon>
        <taxon>Agaricales</taxon>
        <taxon>Marasmiineae</taxon>
        <taxon>Mycenaceae</taxon>
        <taxon>Favolaschia</taxon>
    </lineage>
</organism>
<sequence length="265" mass="29716">MAPKTSKARAAAQSRSAIPPQASTSTNTEEDESIYICTCSKYCGVFGVEVPQQTYSRHQRIEKGLEPPKKKPRRKSPRRAASTQSRSARARHEESVSELEDMPFDHRDNEDPVSPDTNNSTANSPGRFIDNLRNASLDDNTERLDPELIERLRNPPRGVPELDADERLALDIFLSIANASVETYNSIRSAILRRYPESALMSYHQRHTEEVLAELEDSGGIKTSPYTNFFDGSDYLDAVDEGKILEHDIVLFTSIDGSTLPEQNF</sequence>
<proteinExistence type="predicted"/>
<evidence type="ECO:0000313" key="3">
    <source>
        <dbReference type="Proteomes" id="UP001362999"/>
    </source>
</evidence>
<evidence type="ECO:0000313" key="2">
    <source>
        <dbReference type="EMBL" id="KAK6971501.1"/>
    </source>
</evidence>
<reference evidence="2 3" key="1">
    <citation type="journal article" date="2024" name="J Genomics">
        <title>Draft genome sequencing and assembly of Favolaschia claudopus CIRM-BRFM 2984 isolated from oak limbs.</title>
        <authorList>
            <person name="Navarro D."/>
            <person name="Drula E."/>
            <person name="Chaduli D."/>
            <person name="Cazenave R."/>
            <person name="Ahrendt S."/>
            <person name="Wang J."/>
            <person name="Lipzen A."/>
            <person name="Daum C."/>
            <person name="Barry K."/>
            <person name="Grigoriev I.V."/>
            <person name="Favel A."/>
            <person name="Rosso M.N."/>
            <person name="Martin F."/>
        </authorList>
    </citation>
    <scope>NUCLEOTIDE SEQUENCE [LARGE SCALE GENOMIC DNA]</scope>
    <source>
        <strain evidence="2 3">CIRM-BRFM 2984</strain>
    </source>
</reference>
<gene>
    <name evidence="2" type="ORF">R3P38DRAFT_2813734</name>
</gene>
<dbReference type="EMBL" id="JAWWNJ010000210">
    <property type="protein sequence ID" value="KAK6971501.1"/>
    <property type="molecule type" value="Genomic_DNA"/>
</dbReference>
<keyword evidence="3" id="KW-1185">Reference proteome</keyword>
<feature type="region of interest" description="Disordered" evidence="1">
    <location>
        <begin position="1"/>
        <end position="31"/>
    </location>
</feature>
<dbReference type="AlphaFoldDB" id="A0AAV9Z4E8"/>
<comment type="caution">
    <text evidence="2">The sequence shown here is derived from an EMBL/GenBank/DDBJ whole genome shotgun (WGS) entry which is preliminary data.</text>
</comment>
<dbReference type="Proteomes" id="UP001362999">
    <property type="component" value="Unassembled WGS sequence"/>
</dbReference>
<evidence type="ECO:0000256" key="1">
    <source>
        <dbReference type="SAM" id="MobiDB-lite"/>
    </source>
</evidence>
<feature type="compositionally biased region" description="Low complexity" evidence="1">
    <location>
        <begin position="8"/>
        <end position="22"/>
    </location>
</feature>
<protein>
    <submittedName>
        <fullName evidence="2">Uncharacterized protein</fullName>
    </submittedName>
</protein>
<name>A0AAV9Z4E8_9AGAR</name>
<feature type="region of interest" description="Disordered" evidence="1">
    <location>
        <begin position="56"/>
        <end position="142"/>
    </location>
</feature>